<name>A0A9X2P9R8_9HYPH</name>
<comment type="caution">
    <text evidence="2">The sequence shown here is derived from an EMBL/GenBank/DDBJ whole genome shotgun (WGS) entry which is preliminary data.</text>
</comment>
<dbReference type="InterPro" id="IPR050177">
    <property type="entry name" value="Lipid_A_modif_metabolic_enz"/>
</dbReference>
<dbReference type="CDD" id="cd08946">
    <property type="entry name" value="SDR_e"/>
    <property type="match status" value="1"/>
</dbReference>
<feature type="domain" description="NAD-dependent epimerase/dehydratase" evidence="1">
    <location>
        <begin position="3"/>
        <end position="235"/>
    </location>
</feature>
<evidence type="ECO:0000313" key="3">
    <source>
        <dbReference type="Proteomes" id="UP001151088"/>
    </source>
</evidence>
<keyword evidence="3" id="KW-1185">Reference proteome</keyword>
<gene>
    <name evidence="2" type="ORF">NVS89_02545</name>
</gene>
<reference evidence="2" key="1">
    <citation type="submission" date="2022-08" db="EMBL/GenBank/DDBJ databases">
        <authorList>
            <person name="Li F."/>
        </authorList>
    </citation>
    <scope>NUCLEOTIDE SEQUENCE</scope>
    <source>
        <strain evidence="2">MQZ15Z-1</strain>
    </source>
</reference>
<proteinExistence type="predicted"/>
<dbReference type="Gene3D" id="3.40.50.720">
    <property type="entry name" value="NAD(P)-binding Rossmann-like Domain"/>
    <property type="match status" value="1"/>
</dbReference>
<organism evidence="2 3">
    <name type="scientific">Ancylobacter mangrovi</name>
    <dbReference type="NCBI Taxonomy" id="2972472"/>
    <lineage>
        <taxon>Bacteria</taxon>
        <taxon>Pseudomonadati</taxon>
        <taxon>Pseudomonadota</taxon>
        <taxon>Alphaproteobacteria</taxon>
        <taxon>Hyphomicrobiales</taxon>
        <taxon>Xanthobacteraceae</taxon>
        <taxon>Ancylobacter</taxon>
    </lineage>
</organism>
<dbReference type="PANTHER" id="PTHR43245:SF23">
    <property type="entry name" value="NAD(P)-BINDING DOMAIN-CONTAINING PROTEIN"/>
    <property type="match status" value="1"/>
</dbReference>
<dbReference type="Pfam" id="PF01370">
    <property type="entry name" value="Epimerase"/>
    <property type="match status" value="1"/>
</dbReference>
<dbReference type="RefSeq" id="WP_258730907.1">
    <property type="nucleotide sequence ID" value="NZ_JANTHZ010000001.1"/>
</dbReference>
<dbReference type="EMBL" id="JANTHZ010000001">
    <property type="protein sequence ID" value="MCS0493960.1"/>
    <property type="molecule type" value="Genomic_DNA"/>
</dbReference>
<dbReference type="InterPro" id="IPR036291">
    <property type="entry name" value="NAD(P)-bd_dom_sf"/>
</dbReference>
<dbReference type="Proteomes" id="UP001151088">
    <property type="component" value="Unassembled WGS sequence"/>
</dbReference>
<dbReference type="SUPFAM" id="SSF51735">
    <property type="entry name" value="NAD(P)-binding Rossmann-fold domains"/>
    <property type="match status" value="1"/>
</dbReference>
<dbReference type="PANTHER" id="PTHR43245">
    <property type="entry name" value="BIFUNCTIONAL POLYMYXIN RESISTANCE PROTEIN ARNA"/>
    <property type="match status" value="1"/>
</dbReference>
<sequence length="355" mass="39411">MKVLVTGDTGYIGSVMVPMLVEEGFDVVGVDADLFEDCIFMPPQRPARHMRAHVGDLTQRDLEGFDAVFHLAALSNDPLGDLNPNLTYELNHAATVHLAMVAKQAGVGRFLFSSSCSLYGASGDGAVTEEAPFAPITPYARSKAMVEWSLSAMADRDFSPVFLRNATAYGLSPRLRFDLVLNNLTAWAVAKGRVLIKSDGTPWRPIVHIEDITRAFIAAARAPRERVHNEAFNIGRDEENYQIRDIADMVEQVVPDCVIEYAPGGEPDKRSYSVSFAKVRRQLPEFQPQWTARRGVEQLYEAYRQVGVSVEDFEGPRFRRIDTLKRLIAEGRLDASLRWTSPARERGPVEVAAAG</sequence>
<dbReference type="InterPro" id="IPR001509">
    <property type="entry name" value="Epimerase_deHydtase"/>
</dbReference>
<evidence type="ECO:0000313" key="2">
    <source>
        <dbReference type="EMBL" id="MCS0493960.1"/>
    </source>
</evidence>
<protein>
    <submittedName>
        <fullName evidence="2">SDR family oxidoreductase</fullName>
    </submittedName>
</protein>
<dbReference type="AlphaFoldDB" id="A0A9X2P9R8"/>
<accession>A0A9X2P9R8</accession>
<evidence type="ECO:0000259" key="1">
    <source>
        <dbReference type="Pfam" id="PF01370"/>
    </source>
</evidence>